<keyword evidence="3 8" id="KW-0028">Amino-acid biosynthesis</keyword>
<dbReference type="Gene3D" id="3.20.20.70">
    <property type="entry name" value="Aldolase class I"/>
    <property type="match status" value="1"/>
</dbReference>
<name>A0ABT9XQ91_9BACI</name>
<sequence length="261" mass="28823">MSRIENTFSKLKKENRKAFVPYIMAGDGGVECLVNRLVTLEKFGATAIEVGVPFSDPVADGPTIQAAGIRALERGTTLKGIIEELVKAREVVTIPLLLMTYLNPIYAYGIEAFVEDIRKAGVDGCIIPDLPIEEEDIIVQHLNKAEIELIRLVTLTTPLERIKTISHKGKGFLYLVTVKGITGTRNRYDSDLNQFLKSVKEISPIPVLAGFGISNANQIKELTEFCDGVIVGSKIVDLFENNNLEEMEKLLSGFQQESKLV</sequence>
<comment type="pathway">
    <text evidence="1 8">Amino-acid biosynthesis; L-tryptophan biosynthesis; L-tryptophan from chorismate: step 5/5.</text>
</comment>
<gene>
    <name evidence="8" type="primary">trpA</name>
    <name evidence="10" type="ORF">J2S10_000825</name>
</gene>
<keyword evidence="11" id="KW-1185">Reference proteome</keyword>
<dbReference type="InterPro" id="IPR018204">
    <property type="entry name" value="Trp_synthase_alpha_AS"/>
</dbReference>
<dbReference type="Pfam" id="PF00290">
    <property type="entry name" value="Trp_syntA"/>
    <property type="match status" value="1"/>
</dbReference>
<evidence type="ECO:0000256" key="7">
    <source>
        <dbReference type="ARBA" id="ARBA00049047"/>
    </source>
</evidence>
<dbReference type="EMBL" id="JAUSTW010000001">
    <property type="protein sequence ID" value="MDQ0197720.1"/>
    <property type="molecule type" value="Genomic_DNA"/>
</dbReference>
<dbReference type="HAMAP" id="MF_00131">
    <property type="entry name" value="Trp_synth_alpha"/>
    <property type="match status" value="1"/>
</dbReference>
<dbReference type="InterPro" id="IPR002028">
    <property type="entry name" value="Trp_synthase_suA"/>
</dbReference>
<evidence type="ECO:0000313" key="10">
    <source>
        <dbReference type="EMBL" id="MDQ0197720.1"/>
    </source>
</evidence>
<dbReference type="EC" id="4.2.1.20" evidence="8"/>
<evidence type="ECO:0000256" key="9">
    <source>
        <dbReference type="RuleBase" id="RU003662"/>
    </source>
</evidence>
<dbReference type="InterPro" id="IPR013785">
    <property type="entry name" value="Aldolase_TIM"/>
</dbReference>
<comment type="similarity">
    <text evidence="8 9">Belongs to the TrpA family.</text>
</comment>
<dbReference type="GO" id="GO:0004834">
    <property type="term" value="F:tryptophan synthase activity"/>
    <property type="evidence" value="ECO:0007669"/>
    <property type="project" value="UniProtKB-EC"/>
</dbReference>
<dbReference type="Proteomes" id="UP001224122">
    <property type="component" value="Unassembled WGS sequence"/>
</dbReference>
<dbReference type="RefSeq" id="WP_307404680.1">
    <property type="nucleotide sequence ID" value="NZ_JAUSTW010000001.1"/>
</dbReference>
<keyword evidence="4 8" id="KW-0822">Tryptophan biosynthesis</keyword>
<dbReference type="NCBIfam" id="TIGR00262">
    <property type="entry name" value="trpA"/>
    <property type="match status" value="1"/>
</dbReference>
<keyword evidence="6 8" id="KW-0456">Lyase</keyword>
<evidence type="ECO:0000256" key="4">
    <source>
        <dbReference type="ARBA" id="ARBA00022822"/>
    </source>
</evidence>
<evidence type="ECO:0000256" key="2">
    <source>
        <dbReference type="ARBA" id="ARBA00011270"/>
    </source>
</evidence>
<comment type="function">
    <text evidence="8">The alpha subunit is responsible for the aldol cleavage of indoleglycerol phosphate to indole and glyceraldehyde 3-phosphate.</text>
</comment>
<keyword evidence="5 8" id="KW-0057">Aromatic amino acid biosynthesis</keyword>
<feature type="active site" description="Proton acceptor" evidence="8">
    <location>
        <position position="49"/>
    </location>
</feature>
<dbReference type="SUPFAM" id="SSF51366">
    <property type="entry name" value="Ribulose-phoshate binding barrel"/>
    <property type="match status" value="1"/>
</dbReference>
<evidence type="ECO:0000256" key="5">
    <source>
        <dbReference type="ARBA" id="ARBA00023141"/>
    </source>
</evidence>
<comment type="catalytic activity">
    <reaction evidence="7 8">
        <text>(1S,2R)-1-C-(indol-3-yl)glycerol 3-phosphate + L-serine = D-glyceraldehyde 3-phosphate + L-tryptophan + H2O</text>
        <dbReference type="Rhea" id="RHEA:10532"/>
        <dbReference type="ChEBI" id="CHEBI:15377"/>
        <dbReference type="ChEBI" id="CHEBI:33384"/>
        <dbReference type="ChEBI" id="CHEBI:57912"/>
        <dbReference type="ChEBI" id="CHEBI:58866"/>
        <dbReference type="ChEBI" id="CHEBI:59776"/>
        <dbReference type="EC" id="4.2.1.20"/>
    </reaction>
</comment>
<dbReference type="InterPro" id="IPR011060">
    <property type="entry name" value="RibuloseP-bd_barrel"/>
</dbReference>
<evidence type="ECO:0000256" key="6">
    <source>
        <dbReference type="ARBA" id="ARBA00023239"/>
    </source>
</evidence>
<evidence type="ECO:0000256" key="3">
    <source>
        <dbReference type="ARBA" id="ARBA00022605"/>
    </source>
</evidence>
<dbReference type="CDD" id="cd04724">
    <property type="entry name" value="Tryptophan_synthase_alpha"/>
    <property type="match status" value="1"/>
</dbReference>
<evidence type="ECO:0000256" key="8">
    <source>
        <dbReference type="HAMAP-Rule" id="MF_00131"/>
    </source>
</evidence>
<dbReference type="PROSITE" id="PS00167">
    <property type="entry name" value="TRP_SYNTHASE_ALPHA"/>
    <property type="match status" value="1"/>
</dbReference>
<protein>
    <recommendedName>
        <fullName evidence="8">Tryptophan synthase alpha chain</fullName>
        <ecNumber evidence="8">4.2.1.20</ecNumber>
    </recommendedName>
</protein>
<evidence type="ECO:0000256" key="1">
    <source>
        <dbReference type="ARBA" id="ARBA00004733"/>
    </source>
</evidence>
<feature type="active site" description="Proton acceptor" evidence="8">
    <location>
        <position position="60"/>
    </location>
</feature>
<reference evidence="10 11" key="1">
    <citation type="submission" date="2023-07" db="EMBL/GenBank/DDBJ databases">
        <title>Genomic Encyclopedia of Type Strains, Phase IV (KMG-IV): sequencing the most valuable type-strain genomes for metagenomic binning, comparative biology and taxonomic classification.</title>
        <authorList>
            <person name="Goeker M."/>
        </authorList>
    </citation>
    <scope>NUCLEOTIDE SEQUENCE [LARGE SCALE GENOMIC DNA]</scope>
    <source>
        <strain evidence="10 11">DSM 27594</strain>
    </source>
</reference>
<proteinExistence type="inferred from homology"/>
<dbReference type="PANTHER" id="PTHR43406">
    <property type="entry name" value="TRYPTOPHAN SYNTHASE, ALPHA CHAIN"/>
    <property type="match status" value="1"/>
</dbReference>
<comment type="subunit">
    <text evidence="2 8">Tetramer of two alpha and two beta chains.</text>
</comment>
<evidence type="ECO:0000313" key="11">
    <source>
        <dbReference type="Proteomes" id="UP001224122"/>
    </source>
</evidence>
<comment type="caution">
    <text evidence="10">The sequence shown here is derived from an EMBL/GenBank/DDBJ whole genome shotgun (WGS) entry which is preliminary data.</text>
</comment>
<organism evidence="10 11">
    <name type="scientific">Neobacillus ginsengisoli</name>
    <dbReference type="NCBI Taxonomy" id="904295"/>
    <lineage>
        <taxon>Bacteria</taxon>
        <taxon>Bacillati</taxon>
        <taxon>Bacillota</taxon>
        <taxon>Bacilli</taxon>
        <taxon>Bacillales</taxon>
        <taxon>Bacillaceae</taxon>
        <taxon>Neobacillus</taxon>
    </lineage>
</organism>
<accession>A0ABT9XQ91</accession>
<dbReference type="PANTHER" id="PTHR43406:SF1">
    <property type="entry name" value="TRYPTOPHAN SYNTHASE ALPHA CHAIN, CHLOROPLASTIC"/>
    <property type="match status" value="1"/>
</dbReference>